<protein>
    <recommendedName>
        <fullName evidence="1">NERD domain-containing protein</fullName>
    </recommendedName>
</protein>
<dbReference type="GO" id="GO:0003677">
    <property type="term" value="F:DNA binding"/>
    <property type="evidence" value="ECO:0007669"/>
    <property type="project" value="InterPro"/>
</dbReference>
<dbReference type="SUPFAM" id="SSF57783">
    <property type="entry name" value="Zinc beta-ribbon"/>
    <property type="match status" value="1"/>
</dbReference>
<evidence type="ECO:0000259" key="1">
    <source>
        <dbReference type="PROSITE" id="PS50965"/>
    </source>
</evidence>
<dbReference type="Pfam" id="PF01396">
    <property type="entry name" value="Zn_ribbon_Top1"/>
    <property type="match status" value="1"/>
</dbReference>
<dbReference type="Proteomes" id="UP000182062">
    <property type="component" value="Unassembled WGS sequence"/>
</dbReference>
<sequence length="246" mass="28099">MILFITLLIGAVLLTSPAVKGSIGEGEVRHYLRKLDTEKYKIFHDTLLPSRNGGTTQIDHIVVSRAGIFVIETKNYKGWIFGNERSRQWTQTIYRRKQKFNNPLHQNYGHIKAIEHILGEQKNIPYYNVVVFGSRAVIKGVEVNSPNTYVVSIKQLLLLIENHKEMIISDFHMKGIGLRLQSKELTYKGASKEHKGRVRKEQEQKKEQVNKGICPKCGGQIVDRTSKKNGSTFKGCSNFPKCRFNV</sequence>
<dbReference type="InterPro" id="IPR013498">
    <property type="entry name" value="Topo_IA_Znf"/>
</dbReference>
<keyword evidence="3" id="KW-1185">Reference proteome</keyword>
<organism evidence="2 3">
    <name type="scientific">Rossellomorea aquimaris</name>
    <dbReference type="NCBI Taxonomy" id="189382"/>
    <lineage>
        <taxon>Bacteria</taxon>
        <taxon>Bacillati</taxon>
        <taxon>Bacillota</taxon>
        <taxon>Bacilli</taxon>
        <taxon>Bacillales</taxon>
        <taxon>Bacillaceae</taxon>
        <taxon>Rossellomorea</taxon>
    </lineage>
</organism>
<evidence type="ECO:0000313" key="2">
    <source>
        <dbReference type="EMBL" id="OIU69844.1"/>
    </source>
</evidence>
<dbReference type="EMBL" id="MINN01000117">
    <property type="protein sequence ID" value="OIU69844.1"/>
    <property type="molecule type" value="Genomic_DNA"/>
</dbReference>
<dbReference type="GO" id="GO:0006265">
    <property type="term" value="P:DNA topological change"/>
    <property type="evidence" value="ECO:0007669"/>
    <property type="project" value="InterPro"/>
</dbReference>
<dbReference type="Pfam" id="PF08378">
    <property type="entry name" value="NERD"/>
    <property type="match status" value="1"/>
</dbReference>
<feature type="domain" description="NERD" evidence="1">
    <location>
        <begin position="20"/>
        <end position="137"/>
    </location>
</feature>
<dbReference type="PROSITE" id="PS50965">
    <property type="entry name" value="NERD"/>
    <property type="match status" value="1"/>
</dbReference>
<comment type="caution">
    <text evidence="2">The sequence shown here is derived from an EMBL/GenBank/DDBJ whole genome shotgun (WGS) entry which is preliminary data.</text>
</comment>
<evidence type="ECO:0000313" key="3">
    <source>
        <dbReference type="Proteomes" id="UP000182062"/>
    </source>
</evidence>
<accession>A0A1J6VZR0</accession>
<reference evidence="2 3" key="1">
    <citation type="submission" date="2016-09" db="EMBL/GenBank/DDBJ databases">
        <title>Bacillus aquimaris SAMM genome sequence reveals colonization and biosurfactant production capacities.</title>
        <authorList>
            <person name="Waghmode S.R."/>
            <person name="Suryavanshi M.V."/>
        </authorList>
    </citation>
    <scope>NUCLEOTIDE SEQUENCE [LARGE SCALE GENOMIC DNA]</scope>
    <source>
        <strain evidence="2 3">SAMM</strain>
    </source>
</reference>
<dbReference type="Gene3D" id="3.30.65.10">
    <property type="entry name" value="Bacterial Topoisomerase I, domain 1"/>
    <property type="match status" value="1"/>
</dbReference>
<gene>
    <name evidence="2" type="ORF">BHE18_01745</name>
</gene>
<name>A0A1J6VZR0_9BACI</name>
<dbReference type="GO" id="GO:0003916">
    <property type="term" value="F:DNA topoisomerase activity"/>
    <property type="evidence" value="ECO:0007669"/>
    <property type="project" value="InterPro"/>
</dbReference>
<dbReference type="InterPro" id="IPR011528">
    <property type="entry name" value="NERD"/>
</dbReference>
<dbReference type="AlphaFoldDB" id="A0A1J6VZR0"/>
<dbReference type="GO" id="GO:0005694">
    <property type="term" value="C:chromosome"/>
    <property type="evidence" value="ECO:0007669"/>
    <property type="project" value="InterPro"/>
</dbReference>
<proteinExistence type="predicted"/>